<evidence type="ECO:0000313" key="4">
    <source>
        <dbReference type="EMBL" id="QJA58607.1"/>
    </source>
</evidence>
<name>A0A6H1ZIR8_9ZZZZ</name>
<proteinExistence type="predicted"/>
<dbReference type="InterPro" id="IPR051703">
    <property type="entry name" value="NF-kappa-B_Signaling_Reg"/>
</dbReference>
<reference evidence="3" key="1">
    <citation type="submission" date="2020-03" db="EMBL/GenBank/DDBJ databases">
        <title>The deep terrestrial virosphere.</title>
        <authorList>
            <person name="Holmfeldt K."/>
            <person name="Nilsson E."/>
            <person name="Simone D."/>
            <person name="Lopez-Fernandez M."/>
            <person name="Wu X."/>
            <person name="de Brujin I."/>
            <person name="Lundin D."/>
            <person name="Andersson A."/>
            <person name="Bertilsson S."/>
            <person name="Dopson M."/>
        </authorList>
    </citation>
    <scope>NUCLEOTIDE SEQUENCE</scope>
    <source>
        <strain evidence="5">MM415A01179</strain>
        <strain evidence="4">MM415B01434</strain>
        <strain evidence="3">TM448A00603</strain>
        <strain evidence="6">TM448B00839</strain>
    </source>
</reference>
<accession>A0A6H1ZIR8</accession>
<protein>
    <submittedName>
        <fullName evidence="3">Putative exonuclease</fullName>
    </submittedName>
</protein>
<dbReference type="EMBL" id="MT142312">
    <property type="protein sequence ID" value="QJA77951.1"/>
    <property type="molecule type" value="Genomic_DNA"/>
</dbReference>
<keyword evidence="1" id="KW-0175">Coiled coil</keyword>
<dbReference type="NCBIfam" id="TIGR03033">
    <property type="entry name" value="phage_rel_nuc"/>
    <property type="match status" value="1"/>
</dbReference>
<evidence type="ECO:0000313" key="5">
    <source>
        <dbReference type="EMBL" id="QJA77951.1"/>
    </source>
</evidence>
<dbReference type="InterPro" id="IPR011604">
    <property type="entry name" value="PDDEXK-like_dom_sf"/>
</dbReference>
<dbReference type="AlphaFoldDB" id="A0A6H1ZIR8"/>
<sequence length="322" mass="37829">MKKLISTLGMTIEDWLEWRRKGLGGSDIAAALGKSRWQNPVEVYLLKTNQAEYKDLSTNEYVEWGKRLEFMIAAKFAESHPELRVQRMNFIIQHDEHEFMIANIDREIFDTKNGKRGILECKNTNAYTGVKEWKDGEAQLEYLYQGFHYMAVTGYDFLYYAVLIGGNKYIEYRIDRDDEIIKQLIEDELEFWQRVVNKEPPLVDGSAASTNYIKSRYPESKEDTEIELPDDNYDNLIKRRDLLIESKKIELEIAEIENRIKDEIKDNEKAVCKDVLITWRKDADGEMVDSKKLKDEAPELFAKYSKVRKGARKFIVKYLDSE</sequence>
<keyword evidence="3" id="KW-0540">Nuclease</keyword>
<dbReference type="InterPro" id="IPR017482">
    <property type="entry name" value="Lambda-type_endonuclease"/>
</dbReference>
<gene>
    <name evidence="5" type="ORF">MM415A01179_0003</name>
    <name evidence="4" type="ORF">MM415B01434_0017</name>
    <name evidence="3" type="ORF">TM448A00603_0004</name>
    <name evidence="6" type="ORF">TM448B00839_0017</name>
</gene>
<evidence type="ECO:0000256" key="1">
    <source>
        <dbReference type="SAM" id="Coils"/>
    </source>
</evidence>
<keyword evidence="3" id="KW-0269">Exonuclease</keyword>
<dbReference type="Gene3D" id="3.90.320.10">
    <property type="match status" value="1"/>
</dbReference>
<keyword evidence="3" id="KW-0378">Hydrolase</keyword>
<dbReference type="PANTHER" id="PTHR46609:SF6">
    <property type="entry name" value="EXONUCLEASE, PHAGE-TYPE_RECB, C-TERMINAL DOMAIN-CONTAINING PROTEIN-RELATED"/>
    <property type="match status" value="1"/>
</dbReference>
<organism evidence="3">
    <name type="scientific">viral metagenome</name>
    <dbReference type="NCBI Taxonomy" id="1070528"/>
    <lineage>
        <taxon>unclassified sequences</taxon>
        <taxon>metagenomes</taxon>
        <taxon>organismal metagenomes</taxon>
    </lineage>
</organism>
<dbReference type="EMBL" id="MT144664">
    <property type="protein sequence ID" value="QJH96838.1"/>
    <property type="molecule type" value="Genomic_DNA"/>
</dbReference>
<dbReference type="InterPro" id="IPR011335">
    <property type="entry name" value="Restrct_endonuc-II-like"/>
</dbReference>
<evidence type="ECO:0000259" key="2">
    <source>
        <dbReference type="Pfam" id="PF09588"/>
    </source>
</evidence>
<dbReference type="GO" id="GO:0004527">
    <property type="term" value="F:exonuclease activity"/>
    <property type="evidence" value="ECO:0007669"/>
    <property type="project" value="UniProtKB-KW"/>
</dbReference>
<dbReference type="EMBL" id="MT141331">
    <property type="protein sequence ID" value="QJA58607.1"/>
    <property type="molecule type" value="Genomic_DNA"/>
</dbReference>
<dbReference type="PANTHER" id="PTHR46609">
    <property type="entry name" value="EXONUCLEASE, PHAGE-TYPE/RECB, C-TERMINAL DOMAIN-CONTAINING PROTEIN"/>
    <property type="match status" value="1"/>
</dbReference>
<dbReference type="SUPFAM" id="SSF52980">
    <property type="entry name" value="Restriction endonuclease-like"/>
    <property type="match status" value="1"/>
</dbReference>
<feature type="domain" description="YqaJ viral recombinase" evidence="2">
    <location>
        <begin position="14"/>
        <end position="156"/>
    </location>
</feature>
<feature type="coiled-coil region" evidence="1">
    <location>
        <begin position="239"/>
        <end position="273"/>
    </location>
</feature>
<dbReference type="EMBL" id="MT144031">
    <property type="protein sequence ID" value="QJA47090.1"/>
    <property type="molecule type" value="Genomic_DNA"/>
</dbReference>
<evidence type="ECO:0000313" key="3">
    <source>
        <dbReference type="EMBL" id="QJA47090.1"/>
    </source>
</evidence>
<dbReference type="Pfam" id="PF09588">
    <property type="entry name" value="YqaJ"/>
    <property type="match status" value="1"/>
</dbReference>
<dbReference type="InterPro" id="IPR019080">
    <property type="entry name" value="YqaJ_viral_recombinase"/>
</dbReference>
<evidence type="ECO:0000313" key="6">
    <source>
        <dbReference type="EMBL" id="QJH96838.1"/>
    </source>
</evidence>